<reference evidence="2 3" key="1">
    <citation type="submission" date="2013-11" db="EMBL/GenBank/DDBJ databases">
        <title>The Damaraland mole rat (Fukomys damarensis) genome and evolution of African mole rats.</title>
        <authorList>
            <person name="Gladyshev V.N."/>
            <person name="Fang X."/>
        </authorList>
    </citation>
    <scope>NUCLEOTIDE SEQUENCE [LARGE SCALE GENOMIC DNA]</scope>
    <source>
        <tissue evidence="2">Liver</tissue>
    </source>
</reference>
<organism evidence="2 3">
    <name type="scientific">Fukomys damarensis</name>
    <name type="common">Damaraland mole rat</name>
    <name type="synonym">Cryptomys damarensis</name>
    <dbReference type="NCBI Taxonomy" id="885580"/>
    <lineage>
        <taxon>Eukaryota</taxon>
        <taxon>Metazoa</taxon>
        <taxon>Chordata</taxon>
        <taxon>Craniata</taxon>
        <taxon>Vertebrata</taxon>
        <taxon>Euteleostomi</taxon>
        <taxon>Mammalia</taxon>
        <taxon>Eutheria</taxon>
        <taxon>Euarchontoglires</taxon>
        <taxon>Glires</taxon>
        <taxon>Rodentia</taxon>
        <taxon>Hystricomorpha</taxon>
        <taxon>Bathyergidae</taxon>
        <taxon>Fukomys</taxon>
    </lineage>
</organism>
<feature type="region of interest" description="Disordered" evidence="1">
    <location>
        <begin position="1"/>
        <end position="20"/>
    </location>
</feature>
<name>A0A091CMY2_FUKDA</name>
<feature type="compositionally biased region" description="Basic and acidic residues" evidence="1">
    <location>
        <begin position="8"/>
        <end position="20"/>
    </location>
</feature>
<evidence type="ECO:0000256" key="1">
    <source>
        <dbReference type="SAM" id="MobiDB-lite"/>
    </source>
</evidence>
<dbReference type="EMBL" id="KN125406">
    <property type="protein sequence ID" value="KFO18435.1"/>
    <property type="molecule type" value="Genomic_DNA"/>
</dbReference>
<gene>
    <name evidence="2" type="ORF">H920_20115</name>
</gene>
<dbReference type="AlphaFoldDB" id="A0A091CMY2"/>
<accession>A0A091CMY2</accession>
<protein>
    <submittedName>
        <fullName evidence="2">Uncharacterized protein</fullName>
    </submittedName>
</protein>
<proteinExistence type="predicted"/>
<sequence length="184" mass="20108">MQICRSGADPHHFGDLNEGGERKRFRENLHRTNVTRAATIPAPKPELRPSSGLDSSCSGDSVSSSSLPRCSSLTFLQSAQVASSSRTFPEELVYLVLKSLCYITLMSPQHFSSSEMTFSALQHLDPAFFLRDWGFRSLGEQPAVARSPTPWSWVHSARTGCSVKGDGIWGQCQDALTAEDTVTG</sequence>
<evidence type="ECO:0000313" key="2">
    <source>
        <dbReference type="EMBL" id="KFO18435.1"/>
    </source>
</evidence>
<dbReference type="Proteomes" id="UP000028990">
    <property type="component" value="Unassembled WGS sequence"/>
</dbReference>
<keyword evidence="3" id="KW-1185">Reference proteome</keyword>
<feature type="region of interest" description="Disordered" evidence="1">
    <location>
        <begin position="37"/>
        <end position="59"/>
    </location>
</feature>
<feature type="compositionally biased region" description="Low complexity" evidence="1">
    <location>
        <begin position="50"/>
        <end position="59"/>
    </location>
</feature>
<evidence type="ECO:0000313" key="3">
    <source>
        <dbReference type="Proteomes" id="UP000028990"/>
    </source>
</evidence>